<name>A0A927E8C8_9HYPH</name>
<accession>A0A927E8C8</accession>
<evidence type="ECO:0008006" key="4">
    <source>
        <dbReference type="Google" id="ProtNLM"/>
    </source>
</evidence>
<protein>
    <recommendedName>
        <fullName evidence="4">UrcA family protein</fullName>
    </recommendedName>
</protein>
<feature type="signal peptide" evidence="1">
    <location>
        <begin position="1"/>
        <end position="25"/>
    </location>
</feature>
<dbReference type="PROSITE" id="PS51257">
    <property type="entry name" value="PROKAR_LIPOPROTEIN"/>
    <property type="match status" value="1"/>
</dbReference>
<evidence type="ECO:0000313" key="2">
    <source>
        <dbReference type="EMBL" id="MBD3846233.1"/>
    </source>
</evidence>
<evidence type="ECO:0000313" key="3">
    <source>
        <dbReference type="Proteomes" id="UP000619295"/>
    </source>
</evidence>
<organism evidence="2 3">
    <name type="scientific">Bosea spartocytisi</name>
    <dbReference type="NCBI Taxonomy" id="2773451"/>
    <lineage>
        <taxon>Bacteria</taxon>
        <taxon>Pseudomonadati</taxon>
        <taxon>Pseudomonadota</taxon>
        <taxon>Alphaproteobacteria</taxon>
        <taxon>Hyphomicrobiales</taxon>
        <taxon>Boseaceae</taxon>
        <taxon>Bosea</taxon>
    </lineage>
</organism>
<sequence>MKPKLFLTLIIAASCYLVQNLDVWAQTPNPSSPLAAQSVGRGQPTRINVNFRIEIDGETGDLAATEKARKTLYSQAARECSVLTASFSGTSCLMENLNVMFQRDGSVNRGSAFLNGNAVYQLRAD</sequence>
<dbReference type="Proteomes" id="UP000619295">
    <property type="component" value="Unassembled WGS sequence"/>
</dbReference>
<feature type="chain" id="PRO_5037012910" description="UrcA family protein" evidence="1">
    <location>
        <begin position="26"/>
        <end position="125"/>
    </location>
</feature>
<proteinExistence type="predicted"/>
<reference evidence="2" key="1">
    <citation type="submission" date="2020-09" db="EMBL/GenBank/DDBJ databases">
        <title>Bosea spartocytisi sp. nov. a root nodule endophyte of Spartocytisus supranubius in the high mountain ecosystem fo the Teide National Park (Canary Islands, Spain).</title>
        <authorList>
            <person name="Pulido-Suarez L."/>
            <person name="Peix A."/>
            <person name="Igual J.M."/>
            <person name="Socas-Perez N."/>
            <person name="Velazquez E."/>
            <person name="Flores-Felix J.D."/>
            <person name="Leon-Barrios M."/>
        </authorList>
    </citation>
    <scope>NUCLEOTIDE SEQUENCE</scope>
    <source>
        <strain evidence="2">SSUT16</strain>
    </source>
</reference>
<dbReference type="EMBL" id="JACXWY010000005">
    <property type="protein sequence ID" value="MBD3846233.1"/>
    <property type="molecule type" value="Genomic_DNA"/>
</dbReference>
<dbReference type="AlphaFoldDB" id="A0A927E8C8"/>
<evidence type="ECO:0000256" key="1">
    <source>
        <dbReference type="SAM" id="SignalP"/>
    </source>
</evidence>
<comment type="caution">
    <text evidence="2">The sequence shown here is derived from an EMBL/GenBank/DDBJ whole genome shotgun (WGS) entry which is preliminary data.</text>
</comment>
<gene>
    <name evidence="2" type="ORF">IED13_11035</name>
</gene>
<dbReference type="RefSeq" id="WP_191124205.1">
    <property type="nucleotide sequence ID" value="NZ_JACXWY010000005.1"/>
</dbReference>
<keyword evidence="3" id="KW-1185">Reference proteome</keyword>
<keyword evidence="1" id="KW-0732">Signal</keyword>